<protein>
    <submittedName>
        <fullName evidence="2">Uncharacterized protein</fullName>
    </submittedName>
</protein>
<evidence type="ECO:0000256" key="1">
    <source>
        <dbReference type="SAM" id="SignalP"/>
    </source>
</evidence>
<name>A0AAE0ZPX5_9GAST</name>
<proteinExistence type="predicted"/>
<reference evidence="2" key="1">
    <citation type="journal article" date="2023" name="G3 (Bethesda)">
        <title>A reference genome for the long-term kleptoplast-retaining sea slug Elysia crispata morphotype clarki.</title>
        <authorList>
            <person name="Eastman K.E."/>
            <person name="Pendleton A.L."/>
            <person name="Shaikh M.A."/>
            <person name="Suttiyut T."/>
            <person name="Ogas R."/>
            <person name="Tomko P."/>
            <person name="Gavelis G."/>
            <person name="Widhalm J.R."/>
            <person name="Wisecaver J.H."/>
        </authorList>
    </citation>
    <scope>NUCLEOTIDE SEQUENCE</scope>
    <source>
        <strain evidence="2">ECLA1</strain>
    </source>
</reference>
<gene>
    <name evidence="2" type="ORF">RRG08_023239</name>
</gene>
<accession>A0AAE0ZPX5</accession>
<feature type="signal peptide" evidence="1">
    <location>
        <begin position="1"/>
        <end position="30"/>
    </location>
</feature>
<organism evidence="2 3">
    <name type="scientific">Elysia crispata</name>
    <name type="common">lettuce slug</name>
    <dbReference type="NCBI Taxonomy" id="231223"/>
    <lineage>
        <taxon>Eukaryota</taxon>
        <taxon>Metazoa</taxon>
        <taxon>Spiralia</taxon>
        <taxon>Lophotrochozoa</taxon>
        <taxon>Mollusca</taxon>
        <taxon>Gastropoda</taxon>
        <taxon>Heterobranchia</taxon>
        <taxon>Euthyneura</taxon>
        <taxon>Panpulmonata</taxon>
        <taxon>Sacoglossa</taxon>
        <taxon>Placobranchoidea</taxon>
        <taxon>Plakobranchidae</taxon>
        <taxon>Elysia</taxon>
    </lineage>
</organism>
<dbReference type="EMBL" id="JAWDGP010003545">
    <property type="protein sequence ID" value="KAK3773359.1"/>
    <property type="molecule type" value="Genomic_DNA"/>
</dbReference>
<comment type="caution">
    <text evidence="2">The sequence shown here is derived from an EMBL/GenBank/DDBJ whole genome shotgun (WGS) entry which is preliminary data.</text>
</comment>
<evidence type="ECO:0000313" key="3">
    <source>
        <dbReference type="Proteomes" id="UP001283361"/>
    </source>
</evidence>
<keyword evidence="1" id="KW-0732">Signal</keyword>
<dbReference type="Gene3D" id="1.10.100.10">
    <property type="entry name" value="Insulin-like"/>
    <property type="match status" value="1"/>
</dbReference>
<dbReference type="Proteomes" id="UP001283361">
    <property type="component" value="Unassembled WGS sequence"/>
</dbReference>
<evidence type="ECO:0000313" key="2">
    <source>
        <dbReference type="EMBL" id="KAK3773359.1"/>
    </source>
</evidence>
<dbReference type="SUPFAM" id="SSF56994">
    <property type="entry name" value="Insulin-like"/>
    <property type="match status" value="1"/>
</dbReference>
<dbReference type="InterPro" id="IPR036438">
    <property type="entry name" value="Insulin-like_sf"/>
</dbReference>
<feature type="chain" id="PRO_5042202374" evidence="1">
    <location>
        <begin position="31"/>
        <end position="173"/>
    </location>
</feature>
<sequence length="173" mass="19749">MKFQVSLSSLVPFSLAISMVLLLLVGGAQSGPHEEYIDNVVNSFSTMNRSQLLQTWHTDCHRRCNRQLFSHVETACENDPYRIESSGKRSTYLYSDSSSKEGAGSPFLSKDIASVFLRKQSSGSGSMRRLLHRSKRSLIMEECCFSKDCSWEEYAEYCHGHNRMRRERLSDCS</sequence>
<dbReference type="AlphaFoldDB" id="A0AAE0ZPX5"/>
<keyword evidence="3" id="KW-1185">Reference proteome</keyword>